<evidence type="ECO:0000256" key="13">
    <source>
        <dbReference type="NCBIfam" id="TIGR00445"/>
    </source>
</evidence>
<evidence type="ECO:0000256" key="8">
    <source>
        <dbReference type="ARBA" id="ARBA00022989"/>
    </source>
</evidence>
<evidence type="ECO:0000256" key="12">
    <source>
        <dbReference type="HAMAP-Rule" id="MF_00038"/>
    </source>
</evidence>
<evidence type="ECO:0000256" key="10">
    <source>
        <dbReference type="ARBA" id="ARBA00023306"/>
    </source>
</evidence>
<dbReference type="PROSITE" id="PS01347">
    <property type="entry name" value="MRAY_1"/>
    <property type="match status" value="1"/>
</dbReference>
<evidence type="ECO:0000256" key="6">
    <source>
        <dbReference type="ARBA" id="ARBA00022960"/>
    </source>
</evidence>
<keyword evidence="8 12" id="KW-1133">Transmembrane helix</keyword>
<keyword evidence="15" id="KW-1185">Reference proteome</keyword>
<evidence type="ECO:0000256" key="5">
    <source>
        <dbReference type="ARBA" id="ARBA00022692"/>
    </source>
</evidence>
<dbReference type="EC" id="2.7.8.13" evidence="12 13"/>
<organism evidence="14 15">
    <name type="scientific">Marivirga lumbricoides</name>
    <dbReference type="NCBI Taxonomy" id="1046115"/>
    <lineage>
        <taxon>Bacteria</taxon>
        <taxon>Pseudomonadati</taxon>
        <taxon>Bacteroidota</taxon>
        <taxon>Cytophagia</taxon>
        <taxon>Cytophagales</taxon>
        <taxon>Marivirgaceae</taxon>
        <taxon>Marivirga</taxon>
    </lineage>
</organism>
<keyword evidence="10 12" id="KW-0131">Cell cycle</keyword>
<evidence type="ECO:0000256" key="1">
    <source>
        <dbReference type="ARBA" id="ARBA00004141"/>
    </source>
</evidence>
<comment type="cofactor">
    <cofactor evidence="12">
        <name>Mg(2+)</name>
        <dbReference type="ChEBI" id="CHEBI:18420"/>
    </cofactor>
</comment>
<keyword evidence="12" id="KW-1003">Cell membrane</keyword>
<keyword evidence="12" id="KW-0460">Magnesium</keyword>
<dbReference type="EMBL" id="BMEC01000014">
    <property type="protein sequence ID" value="GGC50092.1"/>
    <property type="molecule type" value="Genomic_DNA"/>
</dbReference>
<keyword evidence="9 12" id="KW-0472">Membrane</keyword>
<keyword evidence="5 12" id="KW-0812">Transmembrane</keyword>
<protein>
    <recommendedName>
        <fullName evidence="12 13">Phospho-N-acetylmuramoyl-pentapeptide-transferase</fullName>
        <ecNumber evidence="12 13">2.7.8.13</ecNumber>
    </recommendedName>
    <alternativeName>
        <fullName evidence="12">UDP-MurNAc-pentapeptide phosphotransferase</fullName>
    </alternativeName>
</protein>
<evidence type="ECO:0000256" key="9">
    <source>
        <dbReference type="ARBA" id="ARBA00023136"/>
    </source>
</evidence>
<comment type="pathway">
    <text evidence="12">Cell wall biogenesis; peptidoglycan biosynthesis.</text>
</comment>
<feature type="transmembrane region" description="Helical" evidence="12">
    <location>
        <begin position="378"/>
        <end position="397"/>
    </location>
</feature>
<keyword evidence="11 12" id="KW-0961">Cell wall biogenesis/degradation</keyword>
<dbReference type="NCBIfam" id="TIGR00445">
    <property type="entry name" value="mraY"/>
    <property type="match status" value="1"/>
</dbReference>
<reference evidence="15" key="1">
    <citation type="journal article" date="2019" name="Int. J. Syst. Evol. Microbiol.">
        <title>The Global Catalogue of Microorganisms (GCM) 10K type strain sequencing project: providing services to taxonomists for standard genome sequencing and annotation.</title>
        <authorList>
            <consortium name="The Broad Institute Genomics Platform"/>
            <consortium name="The Broad Institute Genome Sequencing Center for Infectious Disease"/>
            <person name="Wu L."/>
            <person name="Ma J."/>
        </authorList>
    </citation>
    <scope>NUCLEOTIDE SEQUENCE [LARGE SCALE GENOMIC DNA]</scope>
    <source>
        <strain evidence="15">CGMCC 1.10832</strain>
    </source>
</reference>
<keyword evidence="12" id="KW-0479">Metal-binding</keyword>
<feature type="transmembrane region" description="Helical" evidence="12">
    <location>
        <begin position="75"/>
        <end position="93"/>
    </location>
</feature>
<feature type="transmembrane region" description="Helical" evidence="12">
    <location>
        <begin position="136"/>
        <end position="153"/>
    </location>
</feature>
<feature type="transmembrane region" description="Helical" evidence="12">
    <location>
        <begin position="273"/>
        <end position="290"/>
    </location>
</feature>
<comment type="subcellular location">
    <subcellularLocation>
        <location evidence="12">Cell membrane</location>
        <topology evidence="12">Multi-pass membrane protein</topology>
    </subcellularLocation>
    <subcellularLocation>
        <location evidence="1">Membrane</location>
        <topology evidence="1">Multi-pass membrane protein</topology>
    </subcellularLocation>
</comment>
<comment type="catalytic activity">
    <reaction evidence="12">
        <text>UDP-N-acetyl-alpha-D-muramoyl-L-alanyl-gamma-D-glutamyl-meso-2,6-diaminopimeloyl-D-alanyl-D-alanine + di-trans,octa-cis-undecaprenyl phosphate = di-trans,octa-cis-undecaprenyl diphospho-N-acetyl-alpha-D-muramoyl-L-alanyl-D-glutamyl-meso-2,6-diaminopimeloyl-D-alanyl-D-alanine + UMP</text>
        <dbReference type="Rhea" id="RHEA:28386"/>
        <dbReference type="ChEBI" id="CHEBI:57865"/>
        <dbReference type="ChEBI" id="CHEBI:60392"/>
        <dbReference type="ChEBI" id="CHEBI:61386"/>
        <dbReference type="ChEBI" id="CHEBI:61387"/>
        <dbReference type="EC" id="2.7.8.13"/>
    </reaction>
</comment>
<dbReference type="InterPro" id="IPR003524">
    <property type="entry name" value="PNAcMuramoyl-5peptid_Trfase"/>
</dbReference>
<comment type="caution">
    <text evidence="14">The sequence shown here is derived from an EMBL/GenBank/DDBJ whole genome shotgun (WGS) entry which is preliminary data.</text>
</comment>
<feature type="transmembrane region" description="Helical" evidence="12">
    <location>
        <begin position="297"/>
        <end position="318"/>
    </location>
</feature>
<evidence type="ECO:0000256" key="3">
    <source>
        <dbReference type="ARBA" id="ARBA00022618"/>
    </source>
</evidence>
<keyword evidence="3 12" id="KW-0132">Cell division</keyword>
<dbReference type="RefSeq" id="WP_188466937.1">
    <property type="nucleotide sequence ID" value="NZ_BAABHU010000014.1"/>
</dbReference>
<comment type="function">
    <text evidence="12">Catalyzes the initial step of the lipid cycle reactions in the biosynthesis of the cell wall peptidoglycan: transfers peptidoglycan precursor phospho-MurNAc-pentapeptide from UDP-MurNAc-pentapeptide onto the lipid carrier undecaprenyl phosphate, yielding undecaprenyl-pyrophosphoryl-MurNAc-pentapeptide, known as lipid I.</text>
</comment>
<keyword evidence="4 12" id="KW-0808">Transferase</keyword>
<evidence type="ECO:0000256" key="2">
    <source>
        <dbReference type="ARBA" id="ARBA00005583"/>
    </source>
</evidence>
<keyword evidence="7 12" id="KW-0573">Peptidoglycan synthesis</keyword>
<comment type="similarity">
    <text evidence="2 12">Belongs to the glycosyltransferase 4 family. MraY subfamily.</text>
</comment>
<accession>A0ABQ1N381</accession>
<dbReference type="CDD" id="cd06852">
    <property type="entry name" value="GT_MraY"/>
    <property type="match status" value="1"/>
</dbReference>
<dbReference type="PANTHER" id="PTHR22926">
    <property type="entry name" value="PHOSPHO-N-ACETYLMURAMOYL-PENTAPEPTIDE-TRANSFERASE"/>
    <property type="match status" value="1"/>
</dbReference>
<keyword evidence="6 12" id="KW-0133">Cell shape</keyword>
<evidence type="ECO:0000256" key="4">
    <source>
        <dbReference type="ARBA" id="ARBA00022679"/>
    </source>
</evidence>
<dbReference type="PANTHER" id="PTHR22926:SF5">
    <property type="entry name" value="PHOSPHO-N-ACETYLMURAMOYL-PENTAPEPTIDE-TRANSFERASE HOMOLOG"/>
    <property type="match status" value="1"/>
</dbReference>
<name>A0ABQ1N381_9BACT</name>
<dbReference type="InterPro" id="IPR018480">
    <property type="entry name" value="PNAcMuramoyl-5peptid_Trfase_CS"/>
</dbReference>
<dbReference type="HAMAP" id="MF_00038">
    <property type="entry name" value="MraY"/>
    <property type="match status" value="1"/>
</dbReference>
<evidence type="ECO:0000313" key="15">
    <source>
        <dbReference type="Proteomes" id="UP000636010"/>
    </source>
</evidence>
<feature type="transmembrane region" description="Helical" evidence="12">
    <location>
        <begin position="205"/>
        <end position="222"/>
    </location>
</feature>
<dbReference type="Pfam" id="PF00953">
    <property type="entry name" value="Glycos_transf_4"/>
    <property type="match status" value="1"/>
</dbReference>
<evidence type="ECO:0000256" key="11">
    <source>
        <dbReference type="ARBA" id="ARBA00023316"/>
    </source>
</evidence>
<dbReference type="PROSITE" id="PS01348">
    <property type="entry name" value="MRAY_2"/>
    <property type="match status" value="1"/>
</dbReference>
<evidence type="ECO:0000256" key="7">
    <source>
        <dbReference type="ARBA" id="ARBA00022984"/>
    </source>
</evidence>
<feature type="transmembrane region" description="Helical" evidence="12">
    <location>
        <begin position="324"/>
        <end position="347"/>
    </location>
</feature>
<proteinExistence type="inferred from homology"/>
<feature type="transmembrane region" description="Helical" evidence="12">
    <location>
        <begin position="20"/>
        <end position="43"/>
    </location>
</feature>
<dbReference type="Pfam" id="PF10555">
    <property type="entry name" value="MraY_sig1"/>
    <property type="match status" value="1"/>
</dbReference>
<dbReference type="Proteomes" id="UP000636010">
    <property type="component" value="Unassembled WGS sequence"/>
</dbReference>
<sequence>MLYYLFDFLDRQWDLLGAGVFQYISFRAGMSALLSLLITITFGKRLINFLQRKQVGESIRDLGLIGQNEKAGTPTMGGIIIILGVVVPVLLFAKIENVYIILLLISCVWMGLIGFLDDYIKVFRKNKEGLQGKFKIVGQVGLGLIVGITLFYNQEVVVREFNNQGSQETNVEAYQDVKSMKTTIPFVKGNELNYSEILPFVPKDFTVVIYVGWAIFIITALSNGANITDGIDGLAAGTSAIIGLTLGIFAYLSGNAIFSQYLNIMYIPNSGELVIFCAAFVGACVGFLWYNTHPAQVFMGDTGSLSIGGVIAVLALSIRKELLLPLLCGIFLVELLSVIIQVSYFKYTKKKYGEGKRIFLMSPLHHHYQKKGIHESKIVNRFWIVGILLAIITVATLKLQ</sequence>
<evidence type="ECO:0000313" key="14">
    <source>
        <dbReference type="EMBL" id="GGC50092.1"/>
    </source>
</evidence>
<feature type="transmembrane region" description="Helical" evidence="12">
    <location>
        <begin position="99"/>
        <end position="116"/>
    </location>
</feature>
<dbReference type="InterPro" id="IPR000715">
    <property type="entry name" value="Glycosyl_transferase_4"/>
</dbReference>
<gene>
    <name evidence="12 14" type="primary">mraY</name>
    <name evidence="14" type="ORF">GCM10011506_39670</name>
</gene>
<feature type="transmembrane region" description="Helical" evidence="12">
    <location>
        <begin position="234"/>
        <end position="253"/>
    </location>
</feature>